<dbReference type="EMBL" id="BAABME010000584">
    <property type="protein sequence ID" value="GAA0143966.1"/>
    <property type="molecule type" value="Genomic_DNA"/>
</dbReference>
<comment type="caution">
    <text evidence="4">The sequence shown here is derived from an EMBL/GenBank/DDBJ whole genome shotgun (WGS) entry which is preliminary data.</text>
</comment>
<evidence type="ECO:0000256" key="2">
    <source>
        <dbReference type="SAM" id="SignalP"/>
    </source>
</evidence>
<evidence type="ECO:0000256" key="1">
    <source>
        <dbReference type="PROSITE-ProRule" id="PRU00175"/>
    </source>
</evidence>
<reference evidence="4 5" key="1">
    <citation type="submission" date="2024-01" db="EMBL/GenBank/DDBJ databases">
        <title>The complete chloroplast genome sequence of Lithospermum erythrorhizon: insights into the phylogenetic relationship among Boraginaceae species and the maternal lineages of purple gromwells.</title>
        <authorList>
            <person name="Okada T."/>
            <person name="Watanabe K."/>
        </authorList>
    </citation>
    <scope>NUCLEOTIDE SEQUENCE [LARGE SCALE GENOMIC DNA]</scope>
</reference>
<sequence length="140" mass="16335">MHFITIISSYIIYTFSLLQLAFECLLPLESTNGSEGLLHEKFPELRLRRFESNEKRMGSVECAICLCKIEDGEEIREMACDHIFHRVCLDKWLGCSKITCPLCRKYVKHIPKGDYEMKKEVIVFNFCGGQSSDDSSWWLR</sequence>
<keyword evidence="5" id="KW-1185">Reference proteome</keyword>
<dbReference type="Pfam" id="PF13639">
    <property type="entry name" value="zf-RING_2"/>
    <property type="match status" value="1"/>
</dbReference>
<keyword evidence="1" id="KW-0479">Metal-binding</keyword>
<feature type="signal peptide" evidence="2">
    <location>
        <begin position="1"/>
        <end position="16"/>
    </location>
</feature>
<dbReference type="Gene3D" id="3.30.40.10">
    <property type="entry name" value="Zinc/RING finger domain, C3HC4 (zinc finger)"/>
    <property type="match status" value="1"/>
</dbReference>
<dbReference type="InterPro" id="IPR013083">
    <property type="entry name" value="Znf_RING/FYVE/PHD"/>
</dbReference>
<name>A0AAV3NYX5_LITER</name>
<dbReference type="SUPFAM" id="SSF57850">
    <property type="entry name" value="RING/U-box"/>
    <property type="match status" value="1"/>
</dbReference>
<feature type="domain" description="RING-type" evidence="3">
    <location>
        <begin position="62"/>
        <end position="104"/>
    </location>
</feature>
<dbReference type="PANTHER" id="PTHR47662:SF1">
    <property type="entry name" value="RING-TYPE DOMAIN-CONTAINING PROTEIN"/>
    <property type="match status" value="1"/>
</dbReference>
<keyword evidence="2" id="KW-0732">Signal</keyword>
<gene>
    <name evidence="4" type="ORF">LIER_04527</name>
</gene>
<dbReference type="SMART" id="SM00184">
    <property type="entry name" value="RING"/>
    <property type="match status" value="1"/>
</dbReference>
<protein>
    <recommendedName>
        <fullName evidence="3">RING-type domain-containing protein</fullName>
    </recommendedName>
</protein>
<organism evidence="4 5">
    <name type="scientific">Lithospermum erythrorhizon</name>
    <name type="common">Purple gromwell</name>
    <name type="synonym">Lithospermum officinale var. erythrorhizon</name>
    <dbReference type="NCBI Taxonomy" id="34254"/>
    <lineage>
        <taxon>Eukaryota</taxon>
        <taxon>Viridiplantae</taxon>
        <taxon>Streptophyta</taxon>
        <taxon>Embryophyta</taxon>
        <taxon>Tracheophyta</taxon>
        <taxon>Spermatophyta</taxon>
        <taxon>Magnoliopsida</taxon>
        <taxon>eudicotyledons</taxon>
        <taxon>Gunneridae</taxon>
        <taxon>Pentapetalae</taxon>
        <taxon>asterids</taxon>
        <taxon>lamiids</taxon>
        <taxon>Boraginales</taxon>
        <taxon>Boraginaceae</taxon>
        <taxon>Boraginoideae</taxon>
        <taxon>Lithospermeae</taxon>
        <taxon>Lithospermum</taxon>
    </lineage>
</organism>
<dbReference type="AlphaFoldDB" id="A0AAV3NYX5"/>
<dbReference type="GO" id="GO:0008270">
    <property type="term" value="F:zinc ion binding"/>
    <property type="evidence" value="ECO:0007669"/>
    <property type="project" value="UniProtKB-KW"/>
</dbReference>
<evidence type="ECO:0000313" key="4">
    <source>
        <dbReference type="EMBL" id="GAA0143966.1"/>
    </source>
</evidence>
<keyword evidence="1" id="KW-0863">Zinc-finger</keyword>
<dbReference type="PROSITE" id="PS50089">
    <property type="entry name" value="ZF_RING_2"/>
    <property type="match status" value="1"/>
</dbReference>
<dbReference type="Proteomes" id="UP001454036">
    <property type="component" value="Unassembled WGS sequence"/>
</dbReference>
<accession>A0AAV3NYX5</accession>
<feature type="chain" id="PRO_5043640759" description="RING-type domain-containing protein" evidence="2">
    <location>
        <begin position="17"/>
        <end position="140"/>
    </location>
</feature>
<proteinExistence type="predicted"/>
<evidence type="ECO:0000313" key="5">
    <source>
        <dbReference type="Proteomes" id="UP001454036"/>
    </source>
</evidence>
<dbReference type="InterPro" id="IPR001841">
    <property type="entry name" value="Znf_RING"/>
</dbReference>
<dbReference type="PANTHER" id="PTHR47662">
    <property type="entry name" value="RING-TYPE DOMAIN-CONTAINING PROTEIN"/>
    <property type="match status" value="1"/>
</dbReference>
<keyword evidence="1" id="KW-0862">Zinc</keyword>
<evidence type="ECO:0000259" key="3">
    <source>
        <dbReference type="PROSITE" id="PS50089"/>
    </source>
</evidence>